<keyword evidence="2" id="KW-0479">Metal-binding</keyword>
<dbReference type="Pfam" id="PF19288">
    <property type="entry name" value="CofH_C"/>
    <property type="match status" value="1"/>
</dbReference>
<keyword evidence="2" id="KW-0408">Iron</keyword>
<evidence type="ECO:0000313" key="5">
    <source>
        <dbReference type="Proteomes" id="UP000540989"/>
    </source>
</evidence>
<feature type="domain" description="CofH/MqnC-like C-terminal" evidence="3">
    <location>
        <begin position="207"/>
        <end position="292"/>
    </location>
</feature>
<dbReference type="EC" id="1.21.98.1" evidence="4"/>
<dbReference type="EMBL" id="JACHIP010000001">
    <property type="protein sequence ID" value="MBB5055938.1"/>
    <property type="molecule type" value="Genomic_DNA"/>
</dbReference>
<evidence type="ECO:0000259" key="3">
    <source>
        <dbReference type="Pfam" id="PF19288"/>
    </source>
</evidence>
<dbReference type="AlphaFoldDB" id="A0A7W8E1K5"/>
<sequence length="297" mass="32102">MGISQQQALDCFRSDDLIGIGMEADAIRRGLHPDGIVTYVVDRSFQFGSTAEHLLDVVGSAVDGGVAAIRLTGDAPSLEDMESVLTALRARFPSLRMQALTSKDVMVMAQESGVPEDQILARLRAAGLDAIEGGRLGVSPERWLAVHAAAHRVGLHSRAELTFGGDTTAEELVEQLLALRALQEETAGFTGLSLSGYKPDSERAEFEQPTAVEYLRTLAIARMVLDNFENIESSGIDQGLKVMQMAFRFGANDGGAVPPTNSDRAGFTEADLRRVIRDAGFAPVERDALYQTFYLNN</sequence>
<evidence type="ECO:0000256" key="2">
    <source>
        <dbReference type="ARBA" id="ARBA00022485"/>
    </source>
</evidence>
<keyword evidence="2" id="KW-0004">4Fe-4S</keyword>
<accession>A0A7W8E1K5</accession>
<dbReference type="InterPro" id="IPR058240">
    <property type="entry name" value="rSAM_sf"/>
</dbReference>
<dbReference type="RefSeq" id="WP_184213662.1">
    <property type="nucleotide sequence ID" value="NZ_JACHIP010000001.1"/>
</dbReference>
<protein>
    <submittedName>
        <fullName evidence="4">Cyclic dehypoxanthinyl futalosine synthase</fullName>
        <ecNumber evidence="4">1.21.98.1</ecNumber>
    </submittedName>
</protein>
<dbReference type="Proteomes" id="UP000540989">
    <property type="component" value="Unassembled WGS sequence"/>
</dbReference>
<dbReference type="GO" id="GO:0051539">
    <property type="term" value="F:4 iron, 4 sulfur cluster binding"/>
    <property type="evidence" value="ECO:0007669"/>
    <property type="project" value="UniProtKB-KW"/>
</dbReference>
<dbReference type="GO" id="GO:0044689">
    <property type="term" value="F:7,8-didemethyl-8-hydroxy-5-deazariboflavin synthase activity"/>
    <property type="evidence" value="ECO:0007669"/>
    <property type="project" value="TreeGrafter"/>
</dbReference>
<gene>
    <name evidence="4" type="ORF">HDF16_000607</name>
</gene>
<proteinExistence type="predicted"/>
<keyword evidence="2" id="KW-0411">Iron-sulfur</keyword>
<dbReference type="GO" id="GO:0016491">
    <property type="term" value="F:oxidoreductase activity"/>
    <property type="evidence" value="ECO:0007669"/>
    <property type="project" value="UniProtKB-KW"/>
</dbReference>
<dbReference type="InterPro" id="IPR034405">
    <property type="entry name" value="F420"/>
</dbReference>
<reference evidence="4 5" key="1">
    <citation type="submission" date="2020-08" db="EMBL/GenBank/DDBJ databases">
        <title>Genomic Encyclopedia of Type Strains, Phase IV (KMG-V): Genome sequencing to study the core and pangenomes of soil and plant-associated prokaryotes.</title>
        <authorList>
            <person name="Whitman W."/>
        </authorList>
    </citation>
    <scope>NUCLEOTIDE SEQUENCE [LARGE SCALE GENOMIC DNA]</scope>
    <source>
        <strain evidence="4 5">M8UP14</strain>
    </source>
</reference>
<dbReference type="PANTHER" id="PTHR43076">
    <property type="entry name" value="FO SYNTHASE (COFH)"/>
    <property type="match status" value="1"/>
</dbReference>
<comment type="cofactor">
    <cofactor evidence="1">
        <name>[4Fe-4S] cluster</name>
        <dbReference type="ChEBI" id="CHEBI:49883"/>
    </cofactor>
</comment>
<evidence type="ECO:0000313" key="4">
    <source>
        <dbReference type="EMBL" id="MBB5055938.1"/>
    </source>
</evidence>
<dbReference type="Gene3D" id="3.20.20.70">
    <property type="entry name" value="Aldolase class I"/>
    <property type="match status" value="1"/>
</dbReference>
<name>A0A7W8E1K5_9BACT</name>
<dbReference type="SUPFAM" id="SSF102114">
    <property type="entry name" value="Radical SAM enzymes"/>
    <property type="match status" value="1"/>
</dbReference>
<keyword evidence="5" id="KW-1185">Reference proteome</keyword>
<keyword evidence="4" id="KW-0560">Oxidoreductase</keyword>
<evidence type="ECO:0000256" key="1">
    <source>
        <dbReference type="ARBA" id="ARBA00001966"/>
    </source>
</evidence>
<dbReference type="InterPro" id="IPR013785">
    <property type="entry name" value="Aldolase_TIM"/>
</dbReference>
<organism evidence="4 5">
    <name type="scientific">Granulicella aggregans</name>
    <dbReference type="NCBI Taxonomy" id="474949"/>
    <lineage>
        <taxon>Bacteria</taxon>
        <taxon>Pseudomonadati</taxon>
        <taxon>Acidobacteriota</taxon>
        <taxon>Terriglobia</taxon>
        <taxon>Terriglobales</taxon>
        <taxon>Acidobacteriaceae</taxon>
        <taxon>Granulicella</taxon>
    </lineage>
</organism>
<comment type="caution">
    <text evidence="4">The sequence shown here is derived from an EMBL/GenBank/DDBJ whole genome shotgun (WGS) entry which is preliminary data.</text>
</comment>
<dbReference type="PANTHER" id="PTHR43076:SF1">
    <property type="entry name" value="LIPOYL SYNTHASE 2"/>
    <property type="match status" value="1"/>
</dbReference>
<dbReference type="InterPro" id="IPR045567">
    <property type="entry name" value="CofH/MnqC-like_C"/>
</dbReference>